<comment type="caution">
    <text evidence="2">The sequence shown here is derived from an EMBL/GenBank/DDBJ whole genome shotgun (WGS) entry which is preliminary data.</text>
</comment>
<keyword evidence="1" id="KW-1133">Transmembrane helix</keyword>
<dbReference type="EMBL" id="MHMG01000019">
    <property type="protein sequence ID" value="OGZ23332.1"/>
    <property type="molecule type" value="Genomic_DNA"/>
</dbReference>
<keyword evidence="1" id="KW-0472">Membrane</keyword>
<feature type="transmembrane region" description="Helical" evidence="1">
    <location>
        <begin position="60"/>
        <end position="78"/>
    </location>
</feature>
<keyword evidence="1" id="KW-0812">Transmembrane</keyword>
<reference evidence="2 3" key="1">
    <citation type="journal article" date="2016" name="Nat. Commun.">
        <title>Thousands of microbial genomes shed light on interconnected biogeochemical processes in an aquifer system.</title>
        <authorList>
            <person name="Anantharaman K."/>
            <person name="Brown C.T."/>
            <person name="Hug L.A."/>
            <person name="Sharon I."/>
            <person name="Castelle C.J."/>
            <person name="Probst A.J."/>
            <person name="Thomas B.C."/>
            <person name="Singh A."/>
            <person name="Wilkins M.J."/>
            <person name="Karaoz U."/>
            <person name="Brodie E.L."/>
            <person name="Williams K.H."/>
            <person name="Hubbard S.S."/>
            <person name="Banfield J.F."/>
        </authorList>
    </citation>
    <scope>NUCLEOTIDE SEQUENCE [LARGE SCALE GENOMIC DNA]</scope>
</reference>
<name>A0A1G2ECK1_9BACT</name>
<dbReference type="Proteomes" id="UP000176406">
    <property type="component" value="Unassembled WGS sequence"/>
</dbReference>
<evidence type="ECO:0000313" key="2">
    <source>
        <dbReference type="EMBL" id="OGZ23332.1"/>
    </source>
</evidence>
<accession>A0A1G2ECK1</accession>
<feature type="transmembrane region" description="Helical" evidence="1">
    <location>
        <begin position="12"/>
        <end position="33"/>
    </location>
</feature>
<evidence type="ECO:0000313" key="3">
    <source>
        <dbReference type="Proteomes" id="UP000176406"/>
    </source>
</evidence>
<proteinExistence type="predicted"/>
<protein>
    <submittedName>
        <fullName evidence="2">Uncharacterized protein</fullName>
    </submittedName>
</protein>
<gene>
    <name evidence="2" type="ORF">A3A08_02385</name>
</gene>
<sequence length="79" mass="9264">MNSELLEILAHLSGWLAAGFLFLNFFTCFAMPWTKKYRALLMKTEVPEEPKPLCFYHGKFTWITIFFVLVHIILGILVR</sequence>
<dbReference type="AlphaFoldDB" id="A0A1G2ECK1"/>
<evidence type="ECO:0000256" key="1">
    <source>
        <dbReference type="SAM" id="Phobius"/>
    </source>
</evidence>
<organism evidence="2 3">
    <name type="scientific">Candidatus Nealsonbacteria bacterium RIFCSPLOWO2_01_FULL_41_9</name>
    <dbReference type="NCBI Taxonomy" id="1801671"/>
    <lineage>
        <taxon>Bacteria</taxon>
        <taxon>Candidatus Nealsoniibacteriota</taxon>
    </lineage>
</organism>